<dbReference type="AlphaFoldDB" id="A0A4R1S7G5"/>
<reference evidence="11 12" key="1">
    <citation type="submission" date="2019-03" db="EMBL/GenBank/DDBJ databases">
        <title>Genomic Encyclopedia of Type Strains, Phase IV (KMG-IV): sequencing the most valuable type-strain genomes for metagenomic binning, comparative biology and taxonomic classification.</title>
        <authorList>
            <person name="Goeker M."/>
        </authorList>
    </citation>
    <scope>NUCLEOTIDE SEQUENCE [LARGE SCALE GENOMIC DNA]</scope>
    <source>
        <strain evidence="11 12">LX-B</strain>
    </source>
</reference>
<comment type="function">
    <text evidence="1">Assembles around the rod to form the L-ring and probably protects the motor/basal body from shearing forces during rotation.</text>
</comment>
<protein>
    <submittedName>
        <fullName evidence="11">Flagellar L-ring protein FlgH</fullName>
    </submittedName>
</protein>
<evidence type="ECO:0000256" key="6">
    <source>
        <dbReference type="ARBA" id="ARBA00023136"/>
    </source>
</evidence>
<evidence type="ECO:0000256" key="9">
    <source>
        <dbReference type="SAM" id="MobiDB-lite"/>
    </source>
</evidence>
<feature type="signal peptide" evidence="10">
    <location>
        <begin position="1"/>
        <end position="20"/>
    </location>
</feature>
<evidence type="ECO:0000256" key="10">
    <source>
        <dbReference type="SAM" id="SignalP"/>
    </source>
</evidence>
<accession>A0A4R1S7G5</accession>
<feature type="compositionally biased region" description="Low complexity" evidence="9">
    <location>
        <begin position="60"/>
        <end position="75"/>
    </location>
</feature>
<dbReference type="GO" id="GO:0009279">
    <property type="term" value="C:cell outer membrane"/>
    <property type="evidence" value="ECO:0007669"/>
    <property type="project" value="UniProtKB-SubCell"/>
</dbReference>
<dbReference type="EMBL" id="SLUN01000003">
    <property type="protein sequence ID" value="TCL75271.1"/>
    <property type="molecule type" value="Genomic_DNA"/>
</dbReference>
<evidence type="ECO:0000256" key="8">
    <source>
        <dbReference type="ARBA" id="ARBA00023237"/>
    </source>
</evidence>
<dbReference type="InterPro" id="IPR000527">
    <property type="entry name" value="Flag_Lring"/>
</dbReference>
<evidence type="ECO:0000256" key="4">
    <source>
        <dbReference type="ARBA" id="ARBA00006929"/>
    </source>
</evidence>
<dbReference type="Pfam" id="PF02107">
    <property type="entry name" value="FlgH"/>
    <property type="match status" value="1"/>
</dbReference>
<evidence type="ECO:0000256" key="5">
    <source>
        <dbReference type="ARBA" id="ARBA00022729"/>
    </source>
</evidence>
<dbReference type="PRINTS" id="PR01008">
    <property type="entry name" value="FLGLRINGFLGH"/>
</dbReference>
<keyword evidence="11" id="KW-0282">Flagellum</keyword>
<name>A0A4R1S7G5_HYDET</name>
<keyword evidence="5 10" id="KW-0732">Signal</keyword>
<feature type="chain" id="PRO_5020193258" evidence="10">
    <location>
        <begin position="21"/>
        <end position="191"/>
    </location>
</feature>
<comment type="caution">
    <text evidence="11">The sequence shown here is derived from an EMBL/GenBank/DDBJ whole genome shotgun (WGS) entry which is preliminary data.</text>
</comment>
<dbReference type="GO" id="GO:0003774">
    <property type="term" value="F:cytoskeletal motor activity"/>
    <property type="evidence" value="ECO:0007669"/>
    <property type="project" value="InterPro"/>
</dbReference>
<comment type="similarity">
    <text evidence="4">Belongs to the FlgH family.</text>
</comment>
<keyword evidence="6" id="KW-0472">Membrane</keyword>
<evidence type="ECO:0000256" key="1">
    <source>
        <dbReference type="ARBA" id="ARBA00002591"/>
    </source>
</evidence>
<evidence type="ECO:0000313" key="12">
    <source>
        <dbReference type="Proteomes" id="UP000295008"/>
    </source>
</evidence>
<evidence type="ECO:0000256" key="7">
    <source>
        <dbReference type="ARBA" id="ARBA00023143"/>
    </source>
</evidence>
<proteinExistence type="inferred from homology"/>
<evidence type="ECO:0000256" key="3">
    <source>
        <dbReference type="ARBA" id="ARBA00004442"/>
    </source>
</evidence>
<keyword evidence="11" id="KW-0966">Cell projection</keyword>
<sequence>MLLGVVLAVIGLMAMPMAAAADSLWSDRNVSPFSGKRIAYKAGDLLTVVIVESASATQKAESNNGESGSVSASGSGSMGKLLPALGTDWKSSSDGKGTTTRGGTITAKITVTVLEVNPEGLLTIEGRQMIKVNKEEQILKITGTVRPEDIASDNTIYSTYIANAAIEYQGSGTVGDTQGTGILTRIFHWIF</sequence>
<keyword evidence="8" id="KW-0998">Cell outer membrane</keyword>
<dbReference type="PANTHER" id="PTHR34933">
    <property type="entry name" value="FLAGELLAR L-RING PROTEIN"/>
    <property type="match status" value="1"/>
</dbReference>
<keyword evidence="12" id="KW-1185">Reference proteome</keyword>
<comment type="subcellular location">
    <subcellularLocation>
        <location evidence="2">Bacterial flagellum basal body</location>
    </subcellularLocation>
    <subcellularLocation>
        <location evidence="3">Cell outer membrane</location>
    </subcellularLocation>
</comment>
<dbReference type="Proteomes" id="UP000295008">
    <property type="component" value="Unassembled WGS sequence"/>
</dbReference>
<evidence type="ECO:0000256" key="2">
    <source>
        <dbReference type="ARBA" id="ARBA00004117"/>
    </source>
</evidence>
<keyword evidence="7" id="KW-0975">Bacterial flagellum</keyword>
<dbReference type="PANTHER" id="PTHR34933:SF1">
    <property type="entry name" value="FLAGELLAR L-RING PROTEIN"/>
    <property type="match status" value="1"/>
</dbReference>
<feature type="region of interest" description="Disordered" evidence="9">
    <location>
        <begin position="57"/>
        <end position="77"/>
    </location>
</feature>
<evidence type="ECO:0000313" key="11">
    <source>
        <dbReference type="EMBL" id="TCL75271.1"/>
    </source>
</evidence>
<keyword evidence="11" id="KW-0969">Cilium</keyword>
<dbReference type="GO" id="GO:0009427">
    <property type="term" value="C:bacterial-type flagellum basal body, distal rod, L ring"/>
    <property type="evidence" value="ECO:0007669"/>
    <property type="project" value="InterPro"/>
</dbReference>
<dbReference type="GO" id="GO:0071973">
    <property type="term" value="P:bacterial-type flagellum-dependent cell motility"/>
    <property type="evidence" value="ECO:0007669"/>
    <property type="project" value="InterPro"/>
</dbReference>
<organism evidence="11 12">
    <name type="scientific">Hydrogenispora ethanolica</name>
    <dbReference type="NCBI Taxonomy" id="1082276"/>
    <lineage>
        <taxon>Bacteria</taxon>
        <taxon>Bacillati</taxon>
        <taxon>Bacillota</taxon>
        <taxon>Hydrogenispora</taxon>
    </lineage>
</organism>
<gene>
    <name evidence="11" type="ORF">EDC14_1003203</name>
</gene>